<feature type="compositionally biased region" description="Basic and acidic residues" evidence="6">
    <location>
        <begin position="328"/>
        <end position="345"/>
    </location>
</feature>
<evidence type="ECO:0000256" key="5">
    <source>
        <dbReference type="RuleBase" id="RU364132"/>
    </source>
</evidence>
<evidence type="ECO:0000256" key="1">
    <source>
        <dbReference type="ARBA" id="ARBA00004123"/>
    </source>
</evidence>
<dbReference type="EMBL" id="CP090895">
    <property type="protein sequence ID" value="ULT91324.1"/>
    <property type="molecule type" value="Genomic_DNA"/>
</dbReference>
<comment type="similarity">
    <text evidence="2 5">Belongs to the RRS1 family.</text>
</comment>
<evidence type="ECO:0000256" key="2">
    <source>
        <dbReference type="ARBA" id="ARBA00010077"/>
    </source>
</evidence>
<evidence type="ECO:0000256" key="4">
    <source>
        <dbReference type="ARBA" id="ARBA00023242"/>
    </source>
</evidence>
<evidence type="ECO:0000313" key="8">
    <source>
        <dbReference type="Proteomes" id="UP000827892"/>
    </source>
</evidence>
<dbReference type="PANTHER" id="PTHR17602">
    <property type="entry name" value="RIBOSOME BIOGENESIS REGULATORY PROTEIN"/>
    <property type="match status" value="1"/>
</dbReference>
<keyword evidence="3 5" id="KW-0690">Ribosome biogenesis</keyword>
<comment type="subcellular location">
    <subcellularLocation>
        <location evidence="1 5">Nucleus</location>
    </subcellularLocation>
</comment>
<evidence type="ECO:0000313" key="7">
    <source>
        <dbReference type="EMBL" id="ULT91324.1"/>
    </source>
</evidence>
<dbReference type="Pfam" id="PF04939">
    <property type="entry name" value="RRS1"/>
    <property type="match status" value="1"/>
</dbReference>
<feature type="region of interest" description="Disordered" evidence="6">
    <location>
        <begin position="280"/>
        <end position="299"/>
    </location>
</feature>
<dbReference type="AlphaFoldDB" id="A0AAE9A3G7"/>
<keyword evidence="4 5" id="KW-0539">Nucleus</keyword>
<dbReference type="InterPro" id="IPR007023">
    <property type="entry name" value="Ribosom_reg"/>
</dbReference>
<evidence type="ECO:0000256" key="3">
    <source>
        <dbReference type="ARBA" id="ARBA00022517"/>
    </source>
</evidence>
<dbReference type="GO" id="GO:0005634">
    <property type="term" value="C:nucleus"/>
    <property type="evidence" value="ECO:0007669"/>
    <property type="project" value="UniProtKB-SubCell"/>
</dbReference>
<gene>
    <name evidence="7" type="ORF">L3Y34_009129</name>
</gene>
<organism evidence="7 8">
    <name type="scientific">Caenorhabditis briggsae</name>
    <dbReference type="NCBI Taxonomy" id="6238"/>
    <lineage>
        <taxon>Eukaryota</taxon>
        <taxon>Metazoa</taxon>
        <taxon>Ecdysozoa</taxon>
        <taxon>Nematoda</taxon>
        <taxon>Chromadorea</taxon>
        <taxon>Rhabditida</taxon>
        <taxon>Rhabditina</taxon>
        <taxon>Rhabditomorpha</taxon>
        <taxon>Rhabditoidea</taxon>
        <taxon>Rhabditidae</taxon>
        <taxon>Peloderinae</taxon>
        <taxon>Caenorhabditis</taxon>
    </lineage>
</organism>
<evidence type="ECO:0000256" key="6">
    <source>
        <dbReference type="SAM" id="MobiDB-lite"/>
    </source>
</evidence>
<reference evidence="7 8" key="1">
    <citation type="submission" date="2022-02" db="EMBL/GenBank/DDBJ databases">
        <title>Chromosome-level reference genomes for two strains of Caenorhabditis briggsae: an improved platform for comparative genomics.</title>
        <authorList>
            <person name="Stevens L."/>
            <person name="Andersen E.C."/>
        </authorList>
    </citation>
    <scope>NUCLEOTIDE SEQUENCE [LARGE SCALE GENOMIC DNA]</scope>
    <source>
        <strain evidence="7">QX1410_ONT</strain>
        <tissue evidence="7">Whole-organism</tissue>
    </source>
</reference>
<feature type="compositionally biased region" description="Basic residues" evidence="6">
    <location>
        <begin position="370"/>
        <end position="379"/>
    </location>
</feature>
<proteinExistence type="inferred from homology"/>
<name>A0AAE9A3G7_CAEBR</name>
<dbReference type="GO" id="GO:0042254">
    <property type="term" value="P:ribosome biogenesis"/>
    <property type="evidence" value="ECO:0007669"/>
    <property type="project" value="UniProtKB-KW"/>
</dbReference>
<feature type="region of interest" description="Disordered" evidence="6">
    <location>
        <begin position="313"/>
        <end position="379"/>
    </location>
</feature>
<sequence length="379" mass="43304">MKWKEKTDVMSKIDDKKKSDVTVFVVAGPSSTATGVSLPQLQFCTTIIKIMADKSTEVEKAIDPIIDLGNLLFIDREPLQGDAEEGLEERARKNTQLLFNNIWQLEQKRVEEAIIVTLPAATYRLPREKKLPEKKEPTKWEKYAKEKGIEKRKKDKKVFDEATKEWKPTYGYRRGNDNTKDWLIEIPDNAEDPNKDFFAERREKKKERVAKNEMQRMKNLARQMKTTVKTGPSTDKMIGVGIDAKDKSKQDVRFAVDRAKLATASAGKFQEGLKGEKANIKTGKKRKFESNEAPVSGEKERALQILQRMKSKKAKIVEEKASAVAGPLREKKEKQEKKGAKEATRQKSQIHRQQWFKNKVDSKKKGTGGAKKKGANKRK</sequence>
<dbReference type="Proteomes" id="UP000827892">
    <property type="component" value="Chromosome V"/>
</dbReference>
<comment type="function">
    <text evidence="5">Involved in ribosomal large subunit assembly.</text>
</comment>
<accession>A0AAE9A3G7</accession>
<protein>
    <recommendedName>
        <fullName evidence="5">Ribosome biogenesis regulatory protein</fullName>
    </recommendedName>
</protein>
<dbReference type="PANTHER" id="PTHR17602:SF4">
    <property type="entry name" value="RIBOSOME BIOGENESIS REGULATORY PROTEIN HOMOLOG"/>
    <property type="match status" value="1"/>
</dbReference>